<dbReference type="GO" id="GO:0005509">
    <property type="term" value="F:calcium ion binding"/>
    <property type="evidence" value="ECO:0007669"/>
    <property type="project" value="InterPro"/>
</dbReference>
<evidence type="ECO:0000256" key="21">
    <source>
        <dbReference type="SAM" id="Phobius"/>
    </source>
</evidence>
<feature type="transmembrane region" description="Helical" evidence="21">
    <location>
        <begin position="45"/>
        <end position="65"/>
    </location>
</feature>
<dbReference type="SUPFAM" id="SSF48225">
    <property type="entry name" value="Seven-hairpin glycosidases"/>
    <property type="match status" value="1"/>
</dbReference>
<comment type="catalytic activity">
    <reaction evidence="12">
        <text>N(4)-(alpha-D-Man-(1-&gt;2)-alpha-D-Man-(1-&gt;2)-alpha-D-Man-(1-&gt;3)-[alpha-D-Man-(1-&gt;2)-alpha-D-Man-(1-&gt;3)-[alpha-D-Man-(1-&gt;2)-alpha-D-Man-(1-&gt;6)]-alpha-D-Man-(1-&gt;6)]-beta-D-Man-(1-&gt;4)-beta-D-GlcNAc-(1-&gt;4)-beta-D-GlcNAc)-L-asparaginyl-[protein] (N-glucan mannose isomer 9A1,2,3B1,2,3) + 4 H2O = N(4)-(alpha-D-Man-(1-&gt;3)-[alpha-D-Man-(1-&gt;3)-[alpha-D-Man-(1-&gt;6)]-alpha-D-Man-(1-&gt;6)]-beta-D-Man-(1-&gt;4)-beta-D-GlcNAc-(1-&gt;4)-beta-D-GlcNAc)-L-asparaginyl-[protein] (N-glucan mannose isomer 5A1,2) + 4 beta-D-mannose</text>
        <dbReference type="Rhea" id="RHEA:56008"/>
        <dbReference type="Rhea" id="RHEA-COMP:14356"/>
        <dbReference type="Rhea" id="RHEA-COMP:14367"/>
        <dbReference type="ChEBI" id="CHEBI:15377"/>
        <dbReference type="ChEBI" id="CHEBI:28563"/>
        <dbReference type="ChEBI" id="CHEBI:59087"/>
        <dbReference type="ChEBI" id="CHEBI:139493"/>
        <dbReference type="EC" id="3.2.1.113"/>
    </reaction>
</comment>
<proteinExistence type="inferred from homology"/>
<evidence type="ECO:0000256" key="2">
    <source>
        <dbReference type="ARBA" id="ARBA00004922"/>
    </source>
</evidence>
<evidence type="ECO:0000256" key="17">
    <source>
        <dbReference type="PIRSR" id="PIRSR601382-3"/>
    </source>
</evidence>
<evidence type="ECO:0000256" key="20">
    <source>
        <dbReference type="SAM" id="MobiDB-lite"/>
    </source>
</evidence>
<dbReference type="PRINTS" id="PR00747">
    <property type="entry name" value="GLYHDRLASE47"/>
</dbReference>
<feature type="active site" description="Proton donor" evidence="15">
    <location>
        <position position="544"/>
    </location>
</feature>
<evidence type="ECO:0000256" key="14">
    <source>
        <dbReference type="ARBA" id="ARBA00060399"/>
    </source>
</evidence>
<dbReference type="InterPro" id="IPR001382">
    <property type="entry name" value="Glyco_hydro_47"/>
</dbReference>
<evidence type="ECO:0000256" key="6">
    <source>
        <dbReference type="ARBA" id="ARBA00022837"/>
    </source>
</evidence>
<keyword evidence="22" id="KW-1185">Reference proteome</keyword>
<dbReference type="InterPro" id="IPR036026">
    <property type="entry name" value="Seven-hairpin_glycosidases"/>
</dbReference>
<evidence type="ECO:0000256" key="19">
    <source>
        <dbReference type="SAM" id="Coils"/>
    </source>
</evidence>
<evidence type="ECO:0000256" key="1">
    <source>
        <dbReference type="ARBA" id="ARBA00001913"/>
    </source>
</evidence>
<feature type="disulfide bond" evidence="17">
    <location>
        <begin position="500"/>
        <end position="530"/>
    </location>
</feature>
<comment type="catalytic activity">
    <reaction evidence="11">
        <text>N(4)-(alpha-D-Man-(1-&gt;2)-alpha-D-Man-(1-&gt;2)-alpha-D-Man-(1-&gt;3)-[alpha-D-Man-(1-&gt;3)-[alpha-D-Man-(1-&gt;2)-alpha-D-Man-(1-&gt;6)]-alpha-D-Man-(1-&gt;6)]-beta-D-Man-(1-&gt;4)-beta-D-GlcNAc-(1-&gt;4)-beta-D-GlcNAc)-L-asparaginyl-[protein] (N-glucan mannose isomer 8A1,2,3B1,3) + 3 H2O = N(4)-(alpha-D-Man-(1-&gt;3)-[alpha-D-Man-(1-&gt;3)-[alpha-D-Man-(1-&gt;6)]-alpha-D-Man-(1-&gt;6)]-beta-D-Man-(1-&gt;4)-beta-D-GlcNAc-(1-&gt;4)-beta-D-GlcNAc)-L-asparaginyl-[protein] (N-glucan mannose isomer 5A1,2) + 3 beta-D-mannose</text>
        <dbReference type="Rhea" id="RHEA:56028"/>
        <dbReference type="Rhea" id="RHEA-COMP:14358"/>
        <dbReference type="Rhea" id="RHEA-COMP:14367"/>
        <dbReference type="ChEBI" id="CHEBI:15377"/>
        <dbReference type="ChEBI" id="CHEBI:28563"/>
        <dbReference type="ChEBI" id="CHEBI:59087"/>
        <dbReference type="ChEBI" id="CHEBI:60628"/>
        <dbReference type="EC" id="3.2.1.113"/>
    </reaction>
</comment>
<evidence type="ECO:0000256" key="15">
    <source>
        <dbReference type="PIRSR" id="PIRSR601382-1"/>
    </source>
</evidence>
<keyword evidence="7" id="KW-0735">Signal-anchor</keyword>
<keyword evidence="21" id="KW-1133">Transmembrane helix</keyword>
<evidence type="ECO:0000256" key="8">
    <source>
        <dbReference type="ARBA" id="ARBA00023136"/>
    </source>
</evidence>
<organism evidence="22 23">
    <name type="scientific">Octopus sinensis</name>
    <name type="common">East Asian common octopus</name>
    <dbReference type="NCBI Taxonomy" id="2607531"/>
    <lineage>
        <taxon>Eukaryota</taxon>
        <taxon>Metazoa</taxon>
        <taxon>Spiralia</taxon>
        <taxon>Lophotrochozoa</taxon>
        <taxon>Mollusca</taxon>
        <taxon>Cephalopoda</taxon>
        <taxon>Coleoidea</taxon>
        <taxon>Octopodiformes</taxon>
        <taxon>Octopoda</taxon>
        <taxon>Incirrata</taxon>
        <taxon>Octopodidae</taxon>
        <taxon>Octopus</taxon>
    </lineage>
</organism>
<feature type="active site" evidence="15">
    <location>
        <position position="437"/>
    </location>
</feature>
<evidence type="ECO:0000256" key="3">
    <source>
        <dbReference type="ARBA" id="ARBA00007658"/>
    </source>
</evidence>
<dbReference type="Pfam" id="PF01532">
    <property type="entry name" value="Glyco_hydro_47"/>
    <property type="match status" value="1"/>
</dbReference>
<dbReference type="GO" id="GO:0004571">
    <property type="term" value="F:mannosyl-oligosaccharide 1,2-alpha-mannosidase activity"/>
    <property type="evidence" value="ECO:0007669"/>
    <property type="project" value="UniProtKB-EC"/>
</dbReference>
<dbReference type="FunFam" id="1.50.10.10:FF:000002">
    <property type="entry name" value="alpha-1,2-Mannosidase"/>
    <property type="match status" value="1"/>
</dbReference>
<keyword evidence="19" id="KW-0175">Coiled coil</keyword>
<keyword evidence="10 18" id="KW-0326">Glycosidase</keyword>
<dbReference type="AlphaFoldDB" id="A0A6P7T6P8"/>
<reference evidence="23" key="1">
    <citation type="submission" date="2025-08" db="UniProtKB">
        <authorList>
            <consortium name="RefSeq"/>
        </authorList>
    </citation>
    <scope>IDENTIFICATION</scope>
</reference>
<comment type="cofactor">
    <cofactor evidence="1 16">
        <name>Ca(2+)</name>
        <dbReference type="ChEBI" id="CHEBI:29108"/>
    </cofactor>
</comment>
<dbReference type="InterPro" id="IPR012341">
    <property type="entry name" value="6hp_glycosidase-like_sf"/>
</dbReference>
<gene>
    <name evidence="23" type="primary">LOC115219910</name>
</gene>
<keyword evidence="9 17" id="KW-1015">Disulfide bond</keyword>
<name>A0A6P7T6P8_9MOLL</name>
<keyword evidence="6 16" id="KW-0106">Calcium</keyword>
<dbReference type="PANTHER" id="PTHR11742:SF6">
    <property type="entry name" value="MANNOSYL-OLIGOSACCHARIDE ALPHA-1,2-MANNOSIDASE IA-RELATED"/>
    <property type="match status" value="1"/>
</dbReference>
<dbReference type="PANTHER" id="PTHR11742">
    <property type="entry name" value="MANNOSYL-OLIGOSACCHARIDE ALPHA-1,2-MANNOSIDASE-RELATED"/>
    <property type="match status" value="1"/>
</dbReference>
<dbReference type="GO" id="GO:0005975">
    <property type="term" value="P:carbohydrate metabolic process"/>
    <property type="evidence" value="ECO:0007669"/>
    <property type="project" value="InterPro"/>
</dbReference>
<dbReference type="Proteomes" id="UP000515154">
    <property type="component" value="Linkage group LG15"/>
</dbReference>
<keyword evidence="5 18" id="KW-0378">Hydrolase</keyword>
<feature type="active site" evidence="15">
    <location>
        <position position="569"/>
    </location>
</feature>
<keyword evidence="16" id="KW-0479">Metal-binding</keyword>
<dbReference type="EC" id="3.2.1.-" evidence="18"/>
<dbReference type="GO" id="GO:0005783">
    <property type="term" value="C:endoplasmic reticulum"/>
    <property type="evidence" value="ECO:0007669"/>
    <property type="project" value="TreeGrafter"/>
</dbReference>
<evidence type="ECO:0000256" key="18">
    <source>
        <dbReference type="RuleBase" id="RU361193"/>
    </source>
</evidence>
<dbReference type="Gene3D" id="1.50.10.10">
    <property type="match status" value="1"/>
</dbReference>
<feature type="active site" description="Proton donor" evidence="15">
    <location>
        <position position="304"/>
    </location>
</feature>
<dbReference type="KEGG" id="osn:115219910"/>
<dbReference type="GO" id="GO:0000139">
    <property type="term" value="C:Golgi membrane"/>
    <property type="evidence" value="ECO:0007669"/>
    <property type="project" value="TreeGrafter"/>
</dbReference>
<dbReference type="RefSeq" id="XP_029646080.1">
    <property type="nucleotide sequence ID" value="XM_029790220.2"/>
</dbReference>
<accession>A0A6P7T6P8</accession>
<feature type="coiled-coil region" evidence="19">
    <location>
        <begin position="148"/>
        <end position="193"/>
    </location>
</feature>
<evidence type="ECO:0000256" key="11">
    <source>
        <dbReference type="ARBA" id="ARBA00047669"/>
    </source>
</evidence>
<evidence type="ECO:0000256" key="9">
    <source>
        <dbReference type="ARBA" id="ARBA00023157"/>
    </source>
</evidence>
<evidence type="ECO:0000256" key="7">
    <source>
        <dbReference type="ARBA" id="ARBA00022968"/>
    </source>
</evidence>
<comment type="pathway">
    <text evidence="2">Protein modification; protein glycosylation.</text>
</comment>
<evidence type="ECO:0000256" key="5">
    <source>
        <dbReference type="ARBA" id="ARBA00022801"/>
    </source>
</evidence>
<feature type="compositionally biased region" description="Polar residues" evidence="20">
    <location>
        <begin position="118"/>
        <end position="131"/>
    </location>
</feature>
<evidence type="ECO:0000256" key="4">
    <source>
        <dbReference type="ARBA" id="ARBA00022692"/>
    </source>
</evidence>
<comment type="function">
    <text evidence="13">Involved in the maturation of Asn-linked oligosaccharides. Progressively trim alpha-1,2-linked mannose residues from Man(9)GlcNAc(2) to produce Man(5)GlcNAc(2).</text>
</comment>
<feature type="binding site" evidence="16">
    <location>
        <position position="655"/>
    </location>
    <ligand>
        <name>Ca(2+)</name>
        <dbReference type="ChEBI" id="CHEBI:29108"/>
    </ligand>
</feature>
<keyword evidence="4 21" id="KW-0812">Transmembrane</keyword>
<keyword evidence="8 21" id="KW-0472">Membrane</keyword>
<sequence length="672" mass="76606">MFSFSDVVAWTHKMAASGILPTYQRYINGVPIPNTRRILRFREKYIVLLVFAIFVTVCFGGFFFLPELRDRVNVDTLARGAQQMFLPEPFGGTHGNGHKHGHSRQNSLHQINNNNNNKGDLTQGNSSHTGNQQQQQQLKNDGLSGGVKVKLEERLNISKDTAAEYKKLINLDKNKLQEKIKKAKIEQDKRLKENVIFEHQGGYGVQGGEPDDPVYKVRREKVKEMMKFAWDNYAKYAWGANELRPISKRSHSAGIFGSLSLGATIVDGLDTLYLMGLHEDYKKGRDWIATSFTFDGSADLSVFETNIRFLGGFLSAYALTGDKMFKEKAIDVGNKLLPAFDTPTGIPQSMINLKTGGSHNWGWASGGCSILAEFGSIHLEFIYLSNITGNKIYEQKVMKIRETLQQLKRPQGLYPIYLNPRTGKWGQHHFSVGAMGDSFYEYLLKTWLYTGKKDTVARQMYDEAVMHIEATLLQTSKSGFKYLAEYKVNRVEHKMDHLACFAGGMFALGAEGSSDPKKYIALGEEIARTCHESYNRSSTRLGPEAFRFEGHTEAKAMRQNEKYYILRPEVIETYFYMWRFTKNKKYREWGWDAVQALEAYCRTENGFSGIKDVYSQSPAQDDVQQSFFLAETLKYLYLLFSNDSLLPLDSWVFNTEAHPFPIQKSEASWKHS</sequence>
<protein>
    <recommendedName>
        <fullName evidence="18">alpha-1,2-Mannosidase</fullName>
        <ecNumber evidence="18">3.2.1.-</ecNumber>
    </recommendedName>
</protein>
<evidence type="ECO:0000256" key="12">
    <source>
        <dbReference type="ARBA" id="ARBA00048605"/>
    </source>
</evidence>
<comment type="similarity">
    <text evidence="3 18">Belongs to the glycosyl hydrolase 47 family.</text>
</comment>
<comment type="subcellular location">
    <subcellularLocation>
        <location evidence="14">Endomembrane system</location>
        <topology evidence="14">Single-pass type II membrane protein</topology>
    </subcellularLocation>
</comment>
<evidence type="ECO:0000256" key="16">
    <source>
        <dbReference type="PIRSR" id="PIRSR601382-2"/>
    </source>
</evidence>
<dbReference type="InterPro" id="IPR050749">
    <property type="entry name" value="Glycosyl_Hydrolase_47"/>
</dbReference>
<evidence type="ECO:0000313" key="22">
    <source>
        <dbReference type="Proteomes" id="UP000515154"/>
    </source>
</evidence>
<evidence type="ECO:0000256" key="10">
    <source>
        <dbReference type="ARBA" id="ARBA00023295"/>
    </source>
</evidence>
<feature type="region of interest" description="Disordered" evidence="20">
    <location>
        <begin position="88"/>
        <end position="143"/>
    </location>
</feature>
<evidence type="ECO:0000256" key="13">
    <source>
        <dbReference type="ARBA" id="ARBA00054774"/>
    </source>
</evidence>
<evidence type="ECO:0000313" key="23">
    <source>
        <dbReference type="RefSeq" id="XP_029646080.1"/>
    </source>
</evidence>